<comment type="caution">
    <text evidence="1">The sequence shown here is derived from an EMBL/GenBank/DDBJ whole genome shotgun (WGS) entry which is preliminary data.</text>
</comment>
<organism evidence="1 2">
    <name type="scientific">Naganishia onofrii</name>
    <dbReference type="NCBI Taxonomy" id="1851511"/>
    <lineage>
        <taxon>Eukaryota</taxon>
        <taxon>Fungi</taxon>
        <taxon>Dikarya</taxon>
        <taxon>Basidiomycota</taxon>
        <taxon>Agaricomycotina</taxon>
        <taxon>Tremellomycetes</taxon>
        <taxon>Filobasidiales</taxon>
        <taxon>Filobasidiaceae</taxon>
        <taxon>Naganishia</taxon>
    </lineage>
</organism>
<reference evidence="1" key="1">
    <citation type="submission" date="2023-04" db="EMBL/GenBank/DDBJ databases">
        <title>Draft Genome sequencing of Naganishia species isolated from polar environments using Oxford Nanopore Technology.</title>
        <authorList>
            <person name="Leo P."/>
            <person name="Venkateswaran K."/>
        </authorList>
    </citation>
    <scope>NUCLEOTIDE SEQUENCE</scope>
    <source>
        <strain evidence="1">DBVPG 5303</strain>
    </source>
</reference>
<keyword evidence="2" id="KW-1185">Reference proteome</keyword>
<evidence type="ECO:0000313" key="1">
    <source>
        <dbReference type="EMBL" id="KAJ9121385.1"/>
    </source>
</evidence>
<name>A0ACC2XCQ7_9TREE</name>
<evidence type="ECO:0000313" key="2">
    <source>
        <dbReference type="Proteomes" id="UP001234202"/>
    </source>
</evidence>
<sequence>MATATMANSMSNPATAPAGNAIETAHEDMIHDAQLDYYGKRLATCSSDRTVRVFNVVDGKASGEGVVLKGHTGPVWQVAWGHPSFGTILASCSYDSRVYVWKEKEPASGGAGYGAGRGTTHGHPAEWEKIKEHAGHSASVNSIAWAPYELGAILACASSDGNVSVLQFKNDGSADGEKFQAHAIGVNAVSWSPANLPGSLSSNGPAAAASAGGKQIATVQGENGMRYQKRLATGGCDPVVRIWSYRCVVSVVKAHANVASADGLYRDNESKPELEEELHGHADWVRDVAWAPNIGLPGEYIATASQDRTVLIHYRPNTSTPWSSIPLRPNGADQPPQFPDTVWRVSWSLAGNILAVSCGDGKVTLWKEVLGGGKGWEMVNEMSS</sequence>
<accession>A0ACC2XCQ7</accession>
<dbReference type="Proteomes" id="UP001234202">
    <property type="component" value="Unassembled WGS sequence"/>
</dbReference>
<proteinExistence type="predicted"/>
<gene>
    <name evidence="1" type="ORF">QFC24_004723</name>
</gene>
<dbReference type="EMBL" id="JASBWV010000017">
    <property type="protein sequence ID" value="KAJ9121385.1"/>
    <property type="molecule type" value="Genomic_DNA"/>
</dbReference>
<protein>
    <submittedName>
        <fullName evidence="1">Uncharacterized protein</fullName>
    </submittedName>
</protein>